<name>A0A926ZIV4_9CYAN</name>
<proteinExistence type="predicted"/>
<accession>A0A926ZIV4</accession>
<reference evidence="1" key="1">
    <citation type="journal article" date="2015" name="ISME J.">
        <title>Draft Genome Sequence of Streptomyces incarnatus NRRL8089, which Produces the Nucleoside Antibiotic Sinefungin.</title>
        <authorList>
            <person name="Oshima K."/>
            <person name="Hattori M."/>
            <person name="Shimizu H."/>
            <person name="Fukuda K."/>
            <person name="Nemoto M."/>
            <person name="Inagaki K."/>
            <person name="Tamura T."/>
        </authorList>
    </citation>
    <scope>NUCLEOTIDE SEQUENCE</scope>
    <source>
        <strain evidence="1">FACHB-1375</strain>
    </source>
</reference>
<dbReference type="Proteomes" id="UP000641646">
    <property type="component" value="Unassembled WGS sequence"/>
</dbReference>
<organism evidence="1 2">
    <name type="scientific">Aerosakkonema funiforme FACHB-1375</name>
    <dbReference type="NCBI Taxonomy" id="2949571"/>
    <lineage>
        <taxon>Bacteria</taxon>
        <taxon>Bacillati</taxon>
        <taxon>Cyanobacteriota</taxon>
        <taxon>Cyanophyceae</taxon>
        <taxon>Oscillatoriophycideae</taxon>
        <taxon>Aerosakkonematales</taxon>
        <taxon>Aerosakkonemataceae</taxon>
        <taxon>Aerosakkonema</taxon>
    </lineage>
</organism>
<evidence type="ECO:0000313" key="2">
    <source>
        <dbReference type="Proteomes" id="UP000641646"/>
    </source>
</evidence>
<dbReference type="AlphaFoldDB" id="A0A926ZIV4"/>
<keyword evidence="2" id="KW-1185">Reference proteome</keyword>
<protein>
    <submittedName>
        <fullName evidence="1">Uncharacterized protein</fullName>
    </submittedName>
</protein>
<dbReference type="EMBL" id="JACJPW010000070">
    <property type="protein sequence ID" value="MBD2184014.1"/>
    <property type="molecule type" value="Genomic_DNA"/>
</dbReference>
<comment type="caution">
    <text evidence="1">The sequence shown here is derived from an EMBL/GenBank/DDBJ whole genome shotgun (WGS) entry which is preliminary data.</text>
</comment>
<reference evidence="1" key="2">
    <citation type="submission" date="2020-08" db="EMBL/GenBank/DDBJ databases">
        <authorList>
            <person name="Chen M."/>
            <person name="Teng W."/>
            <person name="Zhao L."/>
            <person name="Hu C."/>
            <person name="Zhou Y."/>
            <person name="Han B."/>
            <person name="Song L."/>
            <person name="Shu W."/>
        </authorList>
    </citation>
    <scope>NUCLEOTIDE SEQUENCE</scope>
    <source>
        <strain evidence="1">FACHB-1375</strain>
    </source>
</reference>
<sequence length="77" mass="8650">MDTESEKVPLEGGGFKPSFSVNRAVQGCYLVVFLNNGNITKFKYCKVVIPHQKYDNLKKRSCQGVSPSLKKLLDKEV</sequence>
<evidence type="ECO:0000313" key="1">
    <source>
        <dbReference type="EMBL" id="MBD2184014.1"/>
    </source>
</evidence>
<gene>
    <name evidence="1" type="ORF">H6G03_23590</name>
</gene>